<dbReference type="Proteomes" id="UP000016922">
    <property type="component" value="Unassembled WGS sequence"/>
</dbReference>
<dbReference type="PANTHER" id="PTHR37844:SF2">
    <property type="entry name" value="SER_THR PROTEIN PHOSPHATASE SUPERFAMILY (AFU_ORTHOLOGUE AFUA_1G14840)"/>
    <property type="match status" value="1"/>
</dbReference>
<reference evidence="1 2" key="1">
    <citation type="journal article" date="2013" name="BMC Genomics">
        <title>Genomics-driven discovery of the pneumocandin biosynthetic gene cluster in the fungus Glarea lozoyensis.</title>
        <authorList>
            <person name="Chen L."/>
            <person name="Yue Q."/>
            <person name="Zhang X."/>
            <person name="Xiang M."/>
            <person name="Wang C."/>
            <person name="Li S."/>
            <person name="Che Y."/>
            <person name="Ortiz-Lopez F.J."/>
            <person name="Bills G.F."/>
            <person name="Liu X."/>
            <person name="An Z."/>
        </authorList>
    </citation>
    <scope>NUCLEOTIDE SEQUENCE [LARGE SCALE GENOMIC DNA]</scope>
    <source>
        <strain evidence="2">ATCC 20868 / MF5171</strain>
    </source>
</reference>
<keyword evidence="2" id="KW-1185">Reference proteome</keyword>
<dbReference type="SUPFAM" id="SSF56300">
    <property type="entry name" value="Metallo-dependent phosphatases"/>
    <property type="match status" value="1"/>
</dbReference>
<name>S3CGP6_GLAL2</name>
<dbReference type="AlphaFoldDB" id="S3CGP6"/>
<evidence type="ECO:0000313" key="2">
    <source>
        <dbReference type="Proteomes" id="UP000016922"/>
    </source>
</evidence>
<accession>S3CGP6</accession>
<sequence length="263" mass="30090">MATNQISSMLGIIRSLFRKNSSTQRPFQILSDLHLEVGQQYSTFKIPVAAPYLILAGDIGRLIDYEQLEREPVLNSKLVLLDKKRFDIPNPRVTILGCTLWSKIATDAREIVRTRVKDFQNIESWNIDDHNAAHESDISWLRNEIKSIEEENQQIEHPSLKRRVLVVTHHAPCLQQTSSPRNAENPWSSAFATDLIREESAGEWKNVKAWVFGHTQFTTEFTKCGIVVSSNQRGYVLPGREEKKAKGSIEDREVFHVKRAISV</sequence>
<dbReference type="OrthoDB" id="550558at2759"/>
<dbReference type="eggNOG" id="ENOG502SGCF">
    <property type="taxonomic scope" value="Eukaryota"/>
</dbReference>
<dbReference type="GeneID" id="19467350"/>
<evidence type="ECO:0000313" key="1">
    <source>
        <dbReference type="EMBL" id="EPE24449.1"/>
    </source>
</evidence>
<dbReference type="RefSeq" id="XP_008088537.1">
    <property type="nucleotide sequence ID" value="XM_008090346.1"/>
</dbReference>
<organism evidence="1 2">
    <name type="scientific">Glarea lozoyensis (strain ATCC 20868 / MF5171)</name>
    <dbReference type="NCBI Taxonomy" id="1116229"/>
    <lineage>
        <taxon>Eukaryota</taxon>
        <taxon>Fungi</taxon>
        <taxon>Dikarya</taxon>
        <taxon>Ascomycota</taxon>
        <taxon>Pezizomycotina</taxon>
        <taxon>Leotiomycetes</taxon>
        <taxon>Helotiales</taxon>
        <taxon>Helotiaceae</taxon>
        <taxon>Glarea</taxon>
    </lineage>
</organism>
<protein>
    <recommendedName>
        <fullName evidence="3">Calcineurin-like phosphoesterase domain-containing protein</fullName>
    </recommendedName>
</protein>
<evidence type="ECO:0008006" key="3">
    <source>
        <dbReference type="Google" id="ProtNLM"/>
    </source>
</evidence>
<gene>
    <name evidence="1" type="ORF">GLAREA_08301</name>
</gene>
<dbReference type="PANTHER" id="PTHR37844">
    <property type="entry name" value="SER/THR PROTEIN PHOSPHATASE SUPERFAMILY (AFU_ORTHOLOGUE AFUA_1G14840)"/>
    <property type="match status" value="1"/>
</dbReference>
<dbReference type="KEGG" id="glz:GLAREA_08301"/>
<dbReference type="EMBL" id="KE145373">
    <property type="protein sequence ID" value="EPE24449.1"/>
    <property type="molecule type" value="Genomic_DNA"/>
</dbReference>
<dbReference type="InterPro" id="IPR029052">
    <property type="entry name" value="Metallo-depent_PP-like"/>
</dbReference>
<proteinExistence type="predicted"/>
<dbReference type="OMA" id="CNPRGYI"/>
<dbReference type="HOGENOM" id="CLU_060372_0_0_1"/>